<keyword evidence="3" id="KW-1185">Reference proteome</keyword>
<dbReference type="GO" id="GO:0009116">
    <property type="term" value="P:nucleoside metabolic process"/>
    <property type="evidence" value="ECO:0007669"/>
    <property type="project" value="InterPro"/>
</dbReference>
<evidence type="ECO:0000313" key="2">
    <source>
        <dbReference type="EMBL" id="SFN66850.1"/>
    </source>
</evidence>
<accession>A0A1I5AWS8</accession>
<gene>
    <name evidence="2" type="ORF">SAMN05216386_1565</name>
</gene>
<dbReference type="GO" id="GO:0008930">
    <property type="term" value="F:methylthioadenosine nucleosidase activity"/>
    <property type="evidence" value="ECO:0007669"/>
    <property type="project" value="TreeGrafter"/>
</dbReference>
<dbReference type="Pfam" id="PF01048">
    <property type="entry name" value="PNP_UDP_1"/>
    <property type="match status" value="1"/>
</dbReference>
<organism evidence="2 3">
    <name type="scientific">Nitrosospira briensis</name>
    <dbReference type="NCBI Taxonomy" id="35799"/>
    <lineage>
        <taxon>Bacteria</taxon>
        <taxon>Pseudomonadati</taxon>
        <taxon>Pseudomonadota</taxon>
        <taxon>Betaproteobacteria</taxon>
        <taxon>Nitrosomonadales</taxon>
        <taxon>Nitrosomonadaceae</taxon>
        <taxon>Nitrosospira</taxon>
    </lineage>
</organism>
<dbReference type="PANTHER" id="PTHR46832:SF1">
    <property type="entry name" value="5'-METHYLTHIOADENOSINE_S-ADENOSYLHOMOCYSTEINE NUCLEOSIDASE"/>
    <property type="match status" value="1"/>
</dbReference>
<evidence type="ECO:0000313" key="3">
    <source>
        <dbReference type="Proteomes" id="UP000183107"/>
    </source>
</evidence>
<dbReference type="PANTHER" id="PTHR46832">
    <property type="entry name" value="5'-METHYLTHIOADENOSINE/S-ADENOSYLHOMOCYSTEINE NUCLEOSIDASE"/>
    <property type="match status" value="1"/>
</dbReference>
<dbReference type="GO" id="GO:0019284">
    <property type="term" value="P:L-methionine salvage from S-adenosylmethionine"/>
    <property type="evidence" value="ECO:0007669"/>
    <property type="project" value="TreeGrafter"/>
</dbReference>
<dbReference type="AlphaFoldDB" id="A0A1I5AWS8"/>
<dbReference type="EMBL" id="FOVJ01000002">
    <property type="protein sequence ID" value="SFN66850.1"/>
    <property type="molecule type" value="Genomic_DNA"/>
</dbReference>
<feature type="domain" description="Nucleoside phosphorylase" evidence="1">
    <location>
        <begin position="45"/>
        <end position="205"/>
    </location>
</feature>
<dbReference type="GO" id="GO:0008782">
    <property type="term" value="F:adenosylhomocysteine nucleosidase activity"/>
    <property type="evidence" value="ECO:0007669"/>
    <property type="project" value="TreeGrafter"/>
</dbReference>
<protein>
    <submittedName>
        <fullName evidence="2">Hopanoid-associated phosphorylase</fullName>
    </submittedName>
</protein>
<name>A0A1I5AWS8_9PROT</name>
<dbReference type="SUPFAM" id="SSF53167">
    <property type="entry name" value="Purine and uridine phosphorylases"/>
    <property type="match status" value="1"/>
</dbReference>
<dbReference type="InterPro" id="IPR017831">
    <property type="entry name" value="Hopanoid-assoc_phosphoryl_HpnG"/>
</dbReference>
<dbReference type="GO" id="GO:0005829">
    <property type="term" value="C:cytosol"/>
    <property type="evidence" value="ECO:0007669"/>
    <property type="project" value="TreeGrafter"/>
</dbReference>
<evidence type="ECO:0000259" key="1">
    <source>
        <dbReference type="Pfam" id="PF01048"/>
    </source>
</evidence>
<dbReference type="CDD" id="cd17768">
    <property type="entry name" value="adenosylhopane_nucleosidase_HpnG-like"/>
    <property type="match status" value="1"/>
</dbReference>
<reference evidence="3" key="1">
    <citation type="submission" date="2016-10" db="EMBL/GenBank/DDBJ databases">
        <authorList>
            <person name="Varghese N."/>
        </authorList>
    </citation>
    <scope>NUCLEOTIDE SEQUENCE [LARGE SCALE GENOMIC DNA]</scope>
    <source>
        <strain evidence="3">Nsp8</strain>
    </source>
</reference>
<dbReference type="InterPro" id="IPR000845">
    <property type="entry name" value="Nucleoside_phosphorylase_d"/>
</dbReference>
<dbReference type="InterPro" id="IPR035994">
    <property type="entry name" value="Nucleoside_phosphorylase_sf"/>
</dbReference>
<dbReference type="Proteomes" id="UP000183107">
    <property type="component" value="Unassembled WGS sequence"/>
</dbReference>
<proteinExistence type="predicted"/>
<dbReference type="Gene3D" id="3.40.50.1580">
    <property type="entry name" value="Nucleoside phosphorylase domain"/>
    <property type="match status" value="1"/>
</dbReference>
<sequence length="267" mass="28232">MGPDQIPCDDPEKFRVSGVGIVAAMRVEARCITSRRLPFNQRIRLGENASIWLCGMGEEAARGAAEGLRAGGATALMSFGFAGALHADLHPGDLILPESIRFGRSFEVDLSWRDRLRQHLPGYLRIGGGVLAASRTVVTSTAAKGELAHTEEACAVDMESGAVAEVAARADLPFLAIRAISDPAGFSPPPALLDAVRQDGSADLSRLLPLLLRRSLTVATLLRLAKDSRAACSTLSTVVRYAGAEMGISRNRPGSAQGYAVDQGRQA</sequence>
<dbReference type="NCBIfam" id="TIGR03468">
    <property type="entry name" value="HpnG"/>
    <property type="match status" value="1"/>
</dbReference>